<evidence type="ECO:0000313" key="6">
    <source>
        <dbReference type="Proteomes" id="UP000288805"/>
    </source>
</evidence>
<protein>
    <submittedName>
        <fullName evidence="5">Zinc finger protein GIS3</fullName>
    </submittedName>
</protein>
<keyword evidence="3" id="KW-0732">Signal</keyword>
<organism evidence="5 6">
    <name type="scientific">Vitis vinifera</name>
    <name type="common">Grape</name>
    <dbReference type="NCBI Taxonomy" id="29760"/>
    <lineage>
        <taxon>Eukaryota</taxon>
        <taxon>Viridiplantae</taxon>
        <taxon>Streptophyta</taxon>
        <taxon>Embryophyta</taxon>
        <taxon>Tracheophyta</taxon>
        <taxon>Spermatophyta</taxon>
        <taxon>Magnoliopsida</taxon>
        <taxon>eudicotyledons</taxon>
        <taxon>Gunneridae</taxon>
        <taxon>Pentapetalae</taxon>
        <taxon>rosids</taxon>
        <taxon>Vitales</taxon>
        <taxon>Vitaceae</taxon>
        <taxon>Viteae</taxon>
        <taxon>Vitis</taxon>
    </lineage>
</organism>
<dbReference type="InterPro" id="IPR044299">
    <property type="entry name" value="GIS3/ZFP5/ZFP6"/>
</dbReference>
<keyword evidence="1" id="KW-0863">Zinc-finger</keyword>
<dbReference type="Gene3D" id="3.30.160.60">
    <property type="entry name" value="Classic Zinc Finger"/>
    <property type="match status" value="1"/>
</dbReference>
<dbReference type="PROSITE" id="PS50157">
    <property type="entry name" value="ZINC_FINGER_C2H2_2"/>
    <property type="match status" value="1"/>
</dbReference>
<dbReference type="OrthoDB" id="1939583at2759"/>
<evidence type="ECO:0000256" key="1">
    <source>
        <dbReference type="PROSITE-ProRule" id="PRU00042"/>
    </source>
</evidence>
<dbReference type="PANTHER" id="PTHR46353:SF5">
    <property type="entry name" value="ZINC FINGER PROTEIN 5"/>
    <property type="match status" value="1"/>
</dbReference>
<keyword evidence="1" id="KW-0862">Zinc</keyword>
<name>A0A438EFQ1_VITVI</name>
<feature type="region of interest" description="Disordered" evidence="2">
    <location>
        <begin position="115"/>
        <end position="146"/>
    </location>
</feature>
<dbReference type="GO" id="GO:0008270">
    <property type="term" value="F:zinc ion binding"/>
    <property type="evidence" value="ECO:0007669"/>
    <property type="project" value="UniProtKB-KW"/>
</dbReference>
<reference evidence="5 6" key="1">
    <citation type="journal article" date="2018" name="PLoS Genet.">
        <title>Population sequencing reveals clonal diversity and ancestral inbreeding in the grapevine cultivar Chardonnay.</title>
        <authorList>
            <person name="Roach M.J."/>
            <person name="Johnson D.L."/>
            <person name="Bohlmann J."/>
            <person name="van Vuuren H.J."/>
            <person name="Jones S.J."/>
            <person name="Pretorius I.S."/>
            <person name="Schmidt S.A."/>
            <person name="Borneman A.R."/>
        </authorList>
    </citation>
    <scope>NUCLEOTIDE SEQUENCE [LARGE SCALE GENOMIC DNA]</scope>
    <source>
        <strain evidence="6">cv. Chardonnay</strain>
        <tissue evidence="5">Leaf</tissue>
    </source>
</reference>
<dbReference type="EMBL" id="QGNW01001302">
    <property type="protein sequence ID" value="RVW46539.1"/>
    <property type="molecule type" value="Genomic_DNA"/>
</dbReference>
<dbReference type="PROSITE" id="PS00028">
    <property type="entry name" value="ZINC_FINGER_C2H2_1"/>
    <property type="match status" value="1"/>
</dbReference>
<dbReference type="InterPro" id="IPR036236">
    <property type="entry name" value="Znf_C2H2_sf"/>
</dbReference>
<feature type="domain" description="C2H2-type" evidence="4">
    <location>
        <begin position="156"/>
        <end position="183"/>
    </location>
</feature>
<gene>
    <name evidence="5" type="primary">GIS3_4</name>
    <name evidence="5" type="ORF">CK203_067214</name>
</gene>
<sequence length="289" mass="32381">MSGSHGCFFNLTSLFLKLCPIRHCLCHYSSDNPVSSGSAALDRNKLTIKMEAAALFLQDIAILPEMETGVLEHSLAASNPFSSSFGDEGFYSKALIKGKKLRLFGFDVNPCANDGKRSVESEEGDESLSSSNTPSPWKEKTLQGKSSTKLLKERRYACQYCRKEFANSQALGGHQNAHKKERVKKKRMQLEARRASINQYLQSFQSHPRFTEPSFSIPEYSVCESPNTLNLIHHQTYLSDPHDLDSFGQQVYVPFQHGDMLGWADGSKCSRAMPGVIKPLPLRISRQRL</sequence>
<dbReference type="AlphaFoldDB" id="A0A438EFQ1"/>
<evidence type="ECO:0000259" key="4">
    <source>
        <dbReference type="PROSITE" id="PS50157"/>
    </source>
</evidence>
<evidence type="ECO:0000256" key="2">
    <source>
        <dbReference type="SAM" id="MobiDB-lite"/>
    </source>
</evidence>
<comment type="caution">
    <text evidence="5">The sequence shown here is derived from an EMBL/GenBank/DDBJ whole genome shotgun (WGS) entry which is preliminary data.</text>
</comment>
<feature type="signal peptide" evidence="3">
    <location>
        <begin position="1"/>
        <end position="26"/>
    </location>
</feature>
<dbReference type="SUPFAM" id="SSF57667">
    <property type="entry name" value="beta-beta-alpha zinc fingers"/>
    <property type="match status" value="1"/>
</dbReference>
<keyword evidence="1" id="KW-0479">Metal-binding</keyword>
<proteinExistence type="predicted"/>
<dbReference type="GO" id="GO:0010090">
    <property type="term" value="P:trichome morphogenesis"/>
    <property type="evidence" value="ECO:0007669"/>
    <property type="project" value="InterPro"/>
</dbReference>
<feature type="chain" id="PRO_5019421315" evidence="3">
    <location>
        <begin position="27"/>
        <end position="289"/>
    </location>
</feature>
<dbReference type="InterPro" id="IPR013087">
    <property type="entry name" value="Znf_C2H2_type"/>
</dbReference>
<dbReference type="FunFam" id="3.30.160.60:FF:002732">
    <property type="entry name" value="zinc finger protein 5"/>
    <property type="match status" value="1"/>
</dbReference>
<evidence type="ECO:0000313" key="5">
    <source>
        <dbReference type="EMBL" id="RVW46539.1"/>
    </source>
</evidence>
<dbReference type="Proteomes" id="UP000288805">
    <property type="component" value="Unassembled WGS sequence"/>
</dbReference>
<dbReference type="PANTHER" id="PTHR46353">
    <property type="entry name" value="ZINC FINGER PROTEIN 5"/>
    <property type="match status" value="1"/>
</dbReference>
<accession>A0A438EFQ1</accession>
<evidence type="ECO:0000256" key="3">
    <source>
        <dbReference type="SAM" id="SignalP"/>
    </source>
</evidence>